<dbReference type="RefSeq" id="WP_196934505.1">
    <property type="nucleotide sequence ID" value="NZ_MU158698.1"/>
</dbReference>
<name>A0A928UW10_9SPHI</name>
<protein>
    <recommendedName>
        <fullName evidence="3">Lipoprotein</fullName>
    </recommendedName>
</protein>
<dbReference type="PROSITE" id="PS51257">
    <property type="entry name" value="PROKAR_LIPOPROTEIN"/>
    <property type="match status" value="1"/>
</dbReference>
<accession>A0A928UW10</accession>
<evidence type="ECO:0000313" key="1">
    <source>
        <dbReference type="EMBL" id="MBE8712164.1"/>
    </source>
</evidence>
<dbReference type="EMBL" id="PRDK01000001">
    <property type="protein sequence ID" value="MBE8712164.1"/>
    <property type="molecule type" value="Genomic_DNA"/>
</dbReference>
<sequence>MKNLIASGLSLIAMLLIVGCGSNEKRTPQEYNNELMTIINGNEQEISKMNAAMTASNYDQATIVQKEWSAAVDRDIKKVDSIGAYKDDKQLQEAVWDGLKGYKKIVNEDYPKLIEIRKSNLTDPTGEQQALENINAAFENMANKVNVASDAFEAKHVK</sequence>
<evidence type="ECO:0008006" key="3">
    <source>
        <dbReference type="Google" id="ProtNLM"/>
    </source>
</evidence>
<organism evidence="1 2">
    <name type="scientific">Sphingobacterium hungaricum</name>
    <dbReference type="NCBI Taxonomy" id="2082723"/>
    <lineage>
        <taxon>Bacteria</taxon>
        <taxon>Pseudomonadati</taxon>
        <taxon>Bacteroidota</taxon>
        <taxon>Sphingobacteriia</taxon>
        <taxon>Sphingobacteriales</taxon>
        <taxon>Sphingobacteriaceae</taxon>
        <taxon>Sphingobacterium</taxon>
    </lineage>
</organism>
<reference evidence="1" key="1">
    <citation type="submission" date="2018-02" db="EMBL/GenBank/DDBJ databases">
        <authorList>
            <person name="Vasarhelyi B.M."/>
            <person name="Deshmukh S."/>
            <person name="Balint B."/>
            <person name="Kukolya J."/>
        </authorList>
    </citation>
    <scope>NUCLEOTIDE SEQUENCE</scope>
    <source>
        <strain evidence="1">KB22</strain>
    </source>
</reference>
<evidence type="ECO:0000313" key="2">
    <source>
        <dbReference type="Proteomes" id="UP000616201"/>
    </source>
</evidence>
<keyword evidence="2" id="KW-1185">Reference proteome</keyword>
<proteinExistence type="predicted"/>
<dbReference type="Proteomes" id="UP000616201">
    <property type="component" value="Unassembled WGS sequence"/>
</dbReference>
<dbReference type="AlphaFoldDB" id="A0A928UW10"/>
<comment type="caution">
    <text evidence="1">The sequence shown here is derived from an EMBL/GenBank/DDBJ whole genome shotgun (WGS) entry which is preliminary data.</text>
</comment>
<gene>
    <name evidence="1" type="ORF">C4F49_00525</name>
</gene>